<keyword evidence="4" id="KW-0732">Signal</keyword>
<comment type="caution">
    <text evidence="5">The sequence shown here is derived from an EMBL/GenBank/DDBJ whole genome shotgun (WGS) entry which is preliminary data.</text>
</comment>
<dbReference type="InterPro" id="IPR002635">
    <property type="entry name" value="Chorion"/>
</dbReference>
<protein>
    <submittedName>
        <fullName evidence="5">Uncharacterized protein</fullName>
    </submittedName>
</protein>
<reference evidence="5" key="1">
    <citation type="submission" date="2022-03" db="EMBL/GenBank/DDBJ databases">
        <authorList>
            <person name="Tunstrom K."/>
        </authorList>
    </citation>
    <scope>NUCLEOTIDE SEQUENCE</scope>
</reference>
<feature type="chain" id="PRO_5043829814" evidence="4">
    <location>
        <begin position="22"/>
        <end position="121"/>
    </location>
</feature>
<accession>A0AAU9VCU7</accession>
<sequence length="121" mass="12725">METKIVLIFCLQLFFLKNTFAQCIGNHFLPETHGVGTGIPGPFTSQLTMHIPALPAPMFSILSDDLIVDGMVSVSGSLPFLGAVSLGGSVPTVGEGSVLYNCGNGEVGIVREMPSRVPYGL</sequence>
<keyword evidence="2" id="KW-0677">Repeat</keyword>
<organism evidence="5 6">
    <name type="scientific">Euphydryas editha</name>
    <name type="common">Edith's checkerspot</name>
    <dbReference type="NCBI Taxonomy" id="104508"/>
    <lineage>
        <taxon>Eukaryota</taxon>
        <taxon>Metazoa</taxon>
        <taxon>Ecdysozoa</taxon>
        <taxon>Arthropoda</taxon>
        <taxon>Hexapoda</taxon>
        <taxon>Insecta</taxon>
        <taxon>Pterygota</taxon>
        <taxon>Neoptera</taxon>
        <taxon>Endopterygota</taxon>
        <taxon>Lepidoptera</taxon>
        <taxon>Glossata</taxon>
        <taxon>Ditrysia</taxon>
        <taxon>Papilionoidea</taxon>
        <taxon>Nymphalidae</taxon>
        <taxon>Nymphalinae</taxon>
        <taxon>Euphydryas</taxon>
    </lineage>
</organism>
<comment type="similarity">
    <text evidence="1 3">Belongs to the chorion protein family.</text>
</comment>
<name>A0AAU9VCU7_EUPED</name>
<dbReference type="GO" id="GO:0007304">
    <property type="term" value="P:chorion-containing eggshell formation"/>
    <property type="evidence" value="ECO:0007669"/>
    <property type="project" value="InterPro"/>
</dbReference>
<evidence type="ECO:0000256" key="3">
    <source>
        <dbReference type="RuleBase" id="RU004378"/>
    </source>
</evidence>
<dbReference type="GO" id="GO:0005213">
    <property type="term" value="F:structural constituent of egg chorion"/>
    <property type="evidence" value="ECO:0007669"/>
    <property type="project" value="InterPro"/>
</dbReference>
<evidence type="ECO:0000256" key="2">
    <source>
        <dbReference type="ARBA" id="ARBA00022737"/>
    </source>
</evidence>
<evidence type="ECO:0000256" key="1">
    <source>
        <dbReference type="ARBA" id="ARBA00005906"/>
    </source>
</evidence>
<evidence type="ECO:0000256" key="4">
    <source>
        <dbReference type="SAM" id="SignalP"/>
    </source>
</evidence>
<evidence type="ECO:0000313" key="5">
    <source>
        <dbReference type="EMBL" id="CAH2107989.1"/>
    </source>
</evidence>
<dbReference type="GO" id="GO:0042600">
    <property type="term" value="C:egg chorion"/>
    <property type="evidence" value="ECO:0007669"/>
    <property type="project" value="InterPro"/>
</dbReference>
<dbReference type="Proteomes" id="UP001153954">
    <property type="component" value="Unassembled WGS sequence"/>
</dbReference>
<feature type="signal peptide" evidence="4">
    <location>
        <begin position="1"/>
        <end position="21"/>
    </location>
</feature>
<dbReference type="AlphaFoldDB" id="A0AAU9VCU7"/>
<proteinExistence type="inferred from homology"/>
<dbReference type="Pfam" id="PF01723">
    <property type="entry name" value="Chorion_1"/>
    <property type="match status" value="1"/>
</dbReference>
<dbReference type="EMBL" id="CAKOGL010000031">
    <property type="protein sequence ID" value="CAH2107989.1"/>
    <property type="molecule type" value="Genomic_DNA"/>
</dbReference>
<evidence type="ECO:0000313" key="6">
    <source>
        <dbReference type="Proteomes" id="UP001153954"/>
    </source>
</evidence>
<gene>
    <name evidence="5" type="ORF">EEDITHA_LOCUS21965</name>
</gene>
<keyword evidence="6" id="KW-1185">Reference proteome</keyword>